<dbReference type="InterPro" id="IPR011050">
    <property type="entry name" value="Pectin_lyase_fold/virulence"/>
</dbReference>
<organism evidence="2 3">
    <name type="scientific">Corallococcus carmarthensis</name>
    <dbReference type="NCBI Taxonomy" id="2316728"/>
    <lineage>
        <taxon>Bacteria</taxon>
        <taxon>Pseudomonadati</taxon>
        <taxon>Myxococcota</taxon>
        <taxon>Myxococcia</taxon>
        <taxon>Myxococcales</taxon>
        <taxon>Cystobacterineae</taxon>
        <taxon>Myxococcaceae</taxon>
        <taxon>Corallococcus</taxon>
    </lineage>
</organism>
<proteinExistence type="predicted"/>
<dbReference type="Proteomes" id="UP000268313">
    <property type="component" value="Unassembled WGS sequence"/>
</dbReference>
<dbReference type="EMBL" id="RAWE01000216">
    <property type="protein sequence ID" value="RKG96397.1"/>
    <property type="molecule type" value="Genomic_DNA"/>
</dbReference>
<sequence>MAGELWVDGAAAGGDGTRERPLRSLEEALARPGPKLVHLASGRYEGPIRLPEGTRLVGNGPATVLAATDPSAPVIETPGDTSLEALTVEG</sequence>
<feature type="region of interest" description="Disordered" evidence="1">
    <location>
        <begin position="1"/>
        <end position="23"/>
    </location>
</feature>
<comment type="caution">
    <text evidence="2">The sequence shown here is derived from an EMBL/GenBank/DDBJ whole genome shotgun (WGS) entry which is preliminary data.</text>
</comment>
<reference evidence="3" key="1">
    <citation type="submission" date="2018-09" db="EMBL/GenBank/DDBJ databases">
        <authorList>
            <person name="Livingstone P.G."/>
            <person name="Whitworth D.E."/>
        </authorList>
    </citation>
    <scope>NUCLEOTIDE SEQUENCE [LARGE SCALE GENOMIC DNA]</scope>
    <source>
        <strain evidence="3">CA043D</strain>
    </source>
</reference>
<accession>A0A3A8JKX9</accession>
<gene>
    <name evidence="2" type="ORF">D7X32_36290</name>
</gene>
<evidence type="ECO:0000256" key="1">
    <source>
        <dbReference type="SAM" id="MobiDB-lite"/>
    </source>
</evidence>
<dbReference type="AlphaFoldDB" id="A0A3A8JKX9"/>
<feature type="non-terminal residue" evidence="2">
    <location>
        <position position="90"/>
    </location>
</feature>
<keyword evidence="3" id="KW-1185">Reference proteome</keyword>
<evidence type="ECO:0000313" key="3">
    <source>
        <dbReference type="Proteomes" id="UP000268313"/>
    </source>
</evidence>
<protein>
    <submittedName>
        <fullName evidence="2">DUF1565 domain-containing protein</fullName>
    </submittedName>
</protein>
<evidence type="ECO:0000313" key="2">
    <source>
        <dbReference type="EMBL" id="RKG96397.1"/>
    </source>
</evidence>
<name>A0A3A8JKX9_9BACT</name>
<dbReference type="SUPFAM" id="SSF51126">
    <property type="entry name" value="Pectin lyase-like"/>
    <property type="match status" value="1"/>
</dbReference>